<dbReference type="PANTHER" id="PTHR30026:SF20">
    <property type="entry name" value="OUTER MEMBRANE PROTEIN TOLC"/>
    <property type="match status" value="1"/>
</dbReference>
<evidence type="ECO:0000256" key="6">
    <source>
        <dbReference type="ARBA" id="ARBA00023136"/>
    </source>
</evidence>
<keyword evidence="10" id="KW-1185">Reference proteome</keyword>
<comment type="similarity">
    <text evidence="2">Belongs to the outer membrane factor (OMF) (TC 1.B.17) family.</text>
</comment>
<evidence type="ECO:0000256" key="7">
    <source>
        <dbReference type="ARBA" id="ARBA00023237"/>
    </source>
</evidence>
<evidence type="ECO:0000313" key="9">
    <source>
        <dbReference type="EMBL" id="MFD0762033.1"/>
    </source>
</evidence>
<name>A0ABW2Z7Y3_9FLAO</name>
<protein>
    <submittedName>
        <fullName evidence="9">TolC family protein</fullName>
    </submittedName>
</protein>
<dbReference type="Gene3D" id="1.20.1600.10">
    <property type="entry name" value="Outer membrane efflux proteins (OEP)"/>
    <property type="match status" value="1"/>
</dbReference>
<keyword evidence="7" id="KW-0998">Cell outer membrane</keyword>
<accession>A0ABW2Z7Y3</accession>
<comment type="subcellular location">
    <subcellularLocation>
        <location evidence="1">Cell outer membrane</location>
    </subcellularLocation>
</comment>
<dbReference type="Pfam" id="PF02321">
    <property type="entry name" value="OEP"/>
    <property type="match status" value="2"/>
</dbReference>
<keyword evidence="6" id="KW-0472">Membrane</keyword>
<keyword evidence="4" id="KW-1134">Transmembrane beta strand</keyword>
<dbReference type="EMBL" id="JBHTIC010000008">
    <property type="protein sequence ID" value="MFD0762033.1"/>
    <property type="molecule type" value="Genomic_DNA"/>
</dbReference>
<keyword evidence="3" id="KW-0813">Transport</keyword>
<sequence>MKHINKLIILFFSCCISANYGQEILSKEAAINIALENNYGILIAKNNMKIAKNNASIYNSDYLPKITANAGANYNNDTNEFTLQNGEKTTVNDVESKVYNASIGLNYTLFDGLGRTYNYKKLKETYNLSELEAKAIIENSLLQIFSKYFEIANLTENSKIYLESLNISKQRLTRTKYGFDYGQNTKLQMLNAEVDVNNDSIRYINTQRILANSKRDLNLLLGREVSTNFNVDTNVKFEQFYQLNSLLEKAKVYNIEIQKLSKSILLSDLDIKINKSNWFPTLNLNSSYGFNKSDNDATFNYAEQLSKGLNAGFSLNWNIFDGGNTKTKVQNAKIIADNLQVQKTQLSNELERNVTNAFEVYKNALFILKAEEKNVETNMLNFSRTEEQFKLGQVTSIEFRQAQVNLLNAQSNLNQAKFDAKNAELIMLQLSGELLNTNF</sequence>
<evidence type="ECO:0000256" key="5">
    <source>
        <dbReference type="ARBA" id="ARBA00022692"/>
    </source>
</evidence>
<dbReference type="RefSeq" id="WP_372801823.1">
    <property type="nucleotide sequence ID" value="NZ_JBHTIC010000008.1"/>
</dbReference>
<evidence type="ECO:0000256" key="8">
    <source>
        <dbReference type="SAM" id="Coils"/>
    </source>
</evidence>
<keyword evidence="8" id="KW-0175">Coiled coil</keyword>
<comment type="caution">
    <text evidence="9">The sequence shown here is derived from an EMBL/GenBank/DDBJ whole genome shotgun (WGS) entry which is preliminary data.</text>
</comment>
<gene>
    <name evidence="9" type="ORF">ACFQZW_08065</name>
</gene>
<dbReference type="InterPro" id="IPR051906">
    <property type="entry name" value="TolC-like"/>
</dbReference>
<organism evidence="9 10">
    <name type="scientific">Lutibacter aestuarii</name>
    <dbReference type="NCBI Taxonomy" id="861111"/>
    <lineage>
        <taxon>Bacteria</taxon>
        <taxon>Pseudomonadati</taxon>
        <taxon>Bacteroidota</taxon>
        <taxon>Flavobacteriia</taxon>
        <taxon>Flavobacteriales</taxon>
        <taxon>Flavobacteriaceae</taxon>
        <taxon>Lutibacter</taxon>
    </lineage>
</organism>
<proteinExistence type="inferred from homology"/>
<dbReference type="InterPro" id="IPR003423">
    <property type="entry name" value="OMP_efflux"/>
</dbReference>
<evidence type="ECO:0000256" key="3">
    <source>
        <dbReference type="ARBA" id="ARBA00022448"/>
    </source>
</evidence>
<evidence type="ECO:0000313" key="10">
    <source>
        <dbReference type="Proteomes" id="UP001597032"/>
    </source>
</evidence>
<evidence type="ECO:0000256" key="2">
    <source>
        <dbReference type="ARBA" id="ARBA00007613"/>
    </source>
</evidence>
<keyword evidence="5" id="KW-0812">Transmembrane</keyword>
<reference evidence="10" key="1">
    <citation type="journal article" date="2019" name="Int. J. Syst. Evol. Microbiol.">
        <title>The Global Catalogue of Microorganisms (GCM) 10K type strain sequencing project: providing services to taxonomists for standard genome sequencing and annotation.</title>
        <authorList>
            <consortium name="The Broad Institute Genomics Platform"/>
            <consortium name="The Broad Institute Genome Sequencing Center for Infectious Disease"/>
            <person name="Wu L."/>
            <person name="Ma J."/>
        </authorList>
    </citation>
    <scope>NUCLEOTIDE SEQUENCE [LARGE SCALE GENOMIC DNA]</scope>
    <source>
        <strain evidence="10">CCUG 60022</strain>
    </source>
</reference>
<dbReference type="SUPFAM" id="SSF56954">
    <property type="entry name" value="Outer membrane efflux proteins (OEP)"/>
    <property type="match status" value="1"/>
</dbReference>
<evidence type="ECO:0000256" key="4">
    <source>
        <dbReference type="ARBA" id="ARBA00022452"/>
    </source>
</evidence>
<feature type="coiled-coil region" evidence="8">
    <location>
        <begin position="329"/>
        <end position="356"/>
    </location>
</feature>
<evidence type="ECO:0000256" key="1">
    <source>
        <dbReference type="ARBA" id="ARBA00004442"/>
    </source>
</evidence>
<dbReference type="Proteomes" id="UP001597032">
    <property type="component" value="Unassembled WGS sequence"/>
</dbReference>
<dbReference type="PANTHER" id="PTHR30026">
    <property type="entry name" value="OUTER MEMBRANE PROTEIN TOLC"/>
    <property type="match status" value="1"/>
</dbReference>